<dbReference type="EMBL" id="GBXM01019419">
    <property type="protein sequence ID" value="JAH89158.1"/>
    <property type="molecule type" value="Transcribed_RNA"/>
</dbReference>
<dbReference type="AlphaFoldDB" id="A0A0E9WI40"/>
<proteinExistence type="predicted"/>
<sequence>MITFVMRDLVNCRLSSLNRTLQPKIQLAFMPLLTRKACQLAQNYRLALMLRKVKARPLKNFLM</sequence>
<organism evidence="1">
    <name type="scientific">Anguilla anguilla</name>
    <name type="common">European freshwater eel</name>
    <name type="synonym">Muraena anguilla</name>
    <dbReference type="NCBI Taxonomy" id="7936"/>
    <lineage>
        <taxon>Eukaryota</taxon>
        <taxon>Metazoa</taxon>
        <taxon>Chordata</taxon>
        <taxon>Craniata</taxon>
        <taxon>Vertebrata</taxon>
        <taxon>Euteleostomi</taxon>
        <taxon>Actinopterygii</taxon>
        <taxon>Neopterygii</taxon>
        <taxon>Teleostei</taxon>
        <taxon>Anguilliformes</taxon>
        <taxon>Anguillidae</taxon>
        <taxon>Anguilla</taxon>
    </lineage>
</organism>
<reference evidence="1" key="2">
    <citation type="journal article" date="2015" name="Fish Shellfish Immunol.">
        <title>Early steps in the European eel (Anguilla anguilla)-Vibrio vulnificus interaction in the gills: Role of the RtxA13 toxin.</title>
        <authorList>
            <person name="Callol A."/>
            <person name="Pajuelo D."/>
            <person name="Ebbesson L."/>
            <person name="Teles M."/>
            <person name="MacKenzie S."/>
            <person name="Amaro C."/>
        </authorList>
    </citation>
    <scope>NUCLEOTIDE SEQUENCE</scope>
</reference>
<evidence type="ECO:0000313" key="1">
    <source>
        <dbReference type="EMBL" id="JAH89158.1"/>
    </source>
</evidence>
<accession>A0A0E9WI40</accession>
<name>A0A0E9WI40_ANGAN</name>
<protein>
    <submittedName>
        <fullName evidence="1">Uncharacterized protein</fullName>
    </submittedName>
</protein>
<reference evidence="1" key="1">
    <citation type="submission" date="2014-11" db="EMBL/GenBank/DDBJ databases">
        <authorList>
            <person name="Amaro Gonzalez C."/>
        </authorList>
    </citation>
    <scope>NUCLEOTIDE SEQUENCE</scope>
</reference>